<feature type="domain" description="DUF4185" evidence="1">
    <location>
        <begin position="235"/>
        <end position="345"/>
    </location>
</feature>
<organism evidence="2 3">
    <name type="scientific">Agaribacillus aureus</name>
    <dbReference type="NCBI Taxonomy" id="3051825"/>
    <lineage>
        <taxon>Bacteria</taxon>
        <taxon>Pseudomonadati</taxon>
        <taxon>Bacteroidota</taxon>
        <taxon>Cytophagia</taxon>
        <taxon>Cytophagales</taxon>
        <taxon>Splendidivirgaceae</taxon>
        <taxon>Agaribacillus</taxon>
    </lineage>
</organism>
<evidence type="ECO:0000259" key="1">
    <source>
        <dbReference type="Pfam" id="PF13810"/>
    </source>
</evidence>
<dbReference type="RefSeq" id="WP_346762419.1">
    <property type="nucleotide sequence ID" value="NZ_JAUJEB010000013.1"/>
</dbReference>
<reference evidence="2" key="1">
    <citation type="submission" date="2023-06" db="EMBL/GenBank/DDBJ databases">
        <title>Genomic of Agaribacillus aureum.</title>
        <authorList>
            <person name="Wang G."/>
        </authorList>
    </citation>
    <scope>NUCLEOTIDE SEQUENCE</scope>
    <source>
        <strain evidence="2">BMA12</strain>
    </source>
</reference>
<accession>A0ABT8LJH2</accession>
<name>A0ABT8LJH2_9BACT</name>
<dbReference type="Pfam" id="PF13810">
    <property type="entry name" value="DUF4185"/>
    <property type="match status" value="1"/>
</dbReference>
<dbReference type="Proteomes" id="UP001172083">
    <property type="component" value="Unassembled WGS sequence"/>
</dbReference>
<keyword evidence="3" id="KW-1185">Reference proteome</keyword>
<evidence type="ECO:0000313" key="3">
    <source>
        <dbReference type="Proteomes" id="UP001172083"/>
    </source>
</evidence>
<sequence>MMKNCLLAGIIYSSLLFSCTQEKGHTEDPPFAEPKKDLKFTVEKAPEWTAMFKRSSGWFGGDGIFAIPFSGVDVAKGTSEADSVLFVFSDTMLGEIRDGKLQPGYKMVNNSVAVLKGGDPDDTRMKFLIADETGSPNAIFTPQTPASKPGEYYWLGDGFVNQERENSLYIFAYRIQNLDNNSLFPFKEVGNSLLVIPRESQFPFEEHYQLDIPFFTSSKGDSTHISFGAGVLENTVDAGVPGGDGYVYVYGVKGDKKKLVAARVQPRAVENFETWQFWDGVNWSSNPDQMVPVSDSVSNELSVVPLANGQYALIYQYIGIFPDIYMQIGPSPVGPFGPRQKIYDTRDDITDPDLFTYNAKGHPAISKPGELLISYNVNSFKFFDIIEAKPFLYRPRFFKIVFDEG</sequence>
<evidence type="ECO:0000313" key="2">
    <source>
        <dbReference type="EMBL" id="MDN5217082.1"/>
    </source>
</evidence>
<comment type="caution">
    <text evidence="2">The sequence shown here is derived from an EMBL/GenBank/DDBJ whole genome shotgun (WGS) entry which is preliminary data.</text>
</comment>
<protein>
    <submittedName>
        <fullName evidence="2">DUF4185 domain-containing protein</fullName>
    </submittedName>
</protein>
<proteinExistence type="predicted"/>
<gene>
    <name evidence="2" type="ORF">QQ020_33735</name>
</gene>
<dbReference type="PROSITE" id="PS51257">
    <property type="entry name" value="PROKAR_LIPOPROTEIN"/>
    <property type="match status" value="1"/>
</dbReference>
<dbReference type="InterPro" id="IPR025442">
    <property type="entry name" value="DUF4185"/>
</dbReference>
<dbReference type="EMBL" id="JAUJEB010000013">
    <property type="protein sequence ID" value="MDN5217082.1"/>
    <property type="molecule type" value="Genomic_DNA"/>
</dbReference>